<dbReference type="InterPro" id="IPR001789">
    <property type="entry name" value="Sig_transdc_resp-reg_receiver"/>
</dbReference>
<dbReference type="AlphaFoldDB" id="A0A6S6QNY1"/>
<dbReference type="EMBL" id="AP023361">
    <property type="protein sequence ID" value="BCJ91166.1"/>
    <property type="molecule type" value="Genomic_DNA"/>
</dbReference>
<keyword evidence="4" id="KW-1185">Reference proteome</keyword>
<evidence type="ECO:0000313" key="4">
    <source>
        <dbReference type="Proteomes" id="UP000515317"/>
    </source>
</evidence>
<dbReference type="Gene3D" id="3.40.50.2300">
    <property type="match status" value="2"/>
</dbReference>
<proteinExistence type="predicted"/>
<dbReference type="SUPFAM" id="SSF52172">
    <property type="entry name" value="CheY-like"/>
    <property type="match status" value="2"/>
</dbReference>
<dbReference type="PROSITE" id="PS50110">
    <property type="entry name" value="RESPONSE_REGULATORY"/>
    <property type="match status" value="2"/>
</dbReference>
<dbReference type="Pfam" id="PF00072">
    <property type="entry name" value="Response_reg"/>
    <property type="match status" value="2"/>
</dbReference>
<reference evidence="3 4" key="1">
    <citation type="submission" date="2020-08" db="EMBL/GenBank/DDBJ databases">
        <title>Genome sequence of Rhizobiales bacterium strain IZ6.</title>
        <authorList>
            <person name="Nakai R."/>
            <person name="Naganuma T."/>
        </authorList>
    </citation>
    <scope>NUCLEOTIDE SEQUENCE [LARGE SCALE GENOMIC DNA]</scope>
    <source>
        <strain evidence="3 4">IZ6</strain>
    </source>
</reference>
<dbReference type="SMART" id="SM00448">
    <property type="entry name" value="REC"/>
    <property type="match status" value="2"/>
</dbReference>
<dbReference type="KEGG" id="tso:IZ6_19010"/>
<organism evidence="3 4">
    <name type="scientific">Terrihabitans soli</name>
    <dbReference type="NCBI Taxonomy" id="708113"/>
    <lineage>
        <taxon>Bacteria</taxon>
        <taxon>Pseudomonadati</taxon>
        <taxon>Pseudomonadota</taxon>
        <taxon>Alphaproteobacteria</taxon>
        <taxon>Hyphomicrobiales</taxon>
        <taxon>Terrihabitans</taxon>
    </lineage>
</organism>
<accession>A0A6S6QNY1</accession>
<dbReference type="InterPro" id="IPR052048">
    <property type="entry name" value="ST_Response_Regulator"/>
</dbReference>
<gene>
    <name evidence="3" type="ORF">IZ6_19010</name>
</gene>
<dbReference type="Proteomes" id="UP000515317">
    <property type="component" value="Chromosome"/>
</dbReference>
<evidence type="ECO:0000259" key="2">
    <source>
        <dbReference type="PROSITE" id="PS50110"/>
    </source>
</evidence>
<dbReference type="PANTHER" id="PTHR43228">
    <property type="entry name" value="TWO-COMPONENT RESPONSE REGULATOR"/>
    <property type="match status" value="1"/>
</dbReference>
<dbReference type="PANTHER" id="PTHR43228:SF1">
    <property type="entry name" value="TWO-COMPONENT RESPONSE REGULATOR ARR22"/>
    <property type="match status" value="1"/>
</dbReference>
<name>A0A6S6QNY1_9HYPH</name>
<feature type="modified residue" description="4-aspartylphosphate" evidence="1">
    <location>
        <position position="25"/>
    </location>
</feature>
<feature type="domain" description="Response regulatory" evidence="2">
    <location>
        <begin position="1"/>
        <end position="90"/>
    </location>
</feature>
<dbReference type="InterPro" id="IPR011006">
    <property type="entry name" value="CheY-like_superfamily"/>
</dbReference>
<dbReference type="GO" id="GO:0000160">
    <property type="term" value="P:phosphorelay signal transduction system"/>
    <property type="evidence" value="ECO:0007669"/>
    <property type="project" value="InterPro"/>
</dbReference>
<dbReference type="CDD" id="cd00156">
    <property type="entry name" value="REC"/>
    <property type="match status" value="2"/>
</dbReference>
<protein>
    <recommendedName>
        <fullName evidence="2">Response regulatory domain-containing protein</fullName>
    </recommendedName>
</protein>
<evidence type="ECO:0000313" key="3">
    <source>
        <dbReference type="EMBL" id="BCJ91166.1"/>
    </source>
</evidence>
<feature type="modified residue" description="4-aspartylphosphate" evidence="1">
    <location>
        <position position="148"/>
    </location>
</feature>
<sequence length="230" mass="25883">MIEAEDGEVCLKLLGEQRFDMAFLDVHMPGMTGIEALCRARQQGNQTFVVLMSGQPKSEIVEIARKLEAYDFLAKPFPGGDLIAIFKTYERLVQPVRALLVDDSATVRRVISKIIDQSIFRVTMDEAGTGMQAVDLCDKGRYDVVFLDMNMPDIDGPQTLARLRSKNPNVRVVVNSSEPEENVLRRFGNQRVEIFLKKPFYPKDVDRAMRTVFDLPTPYRIETAAPAPAA</sequence>
<feature type="domain" description="Response regulatory" evidence="2">
    <location>
        <begin position="97"/>
        <end position="213"/>
    </location>
</feature>
<keyword evidence="1" id="KW-0597">Phosphoprotein</keyword>
<evidence type="ECO:0000256" key="1">
    <source>
        <dbReference type="PROSITE-ProRule" id="PRU00169"/>
    </source>
</evidence>